<dbReference type="AlphaFoldDB" id="A0A151ZH45"/>
<keyword evidence="7" id="KW-1185">Reference proteome</keyword>
<dbReference type="InterPro" id="IPR038765">
    <property type="entry name" value="Papain-like_cys_pep_sf"/>
</dbReference>
<evidence type="ECO:0000259" key="5">
    <source>
        <dbReference type="PROSITE" id="PS50600"/>
    </source>
</evidence>
<dbReference type="GO" id="GO:0008234">
    <property type="term" value="F:cysteine-type peptidase activity"/>
    <property type="evidence" value="ECO:0007669"/>
    <property type="project" value="InterPro"/>
</dbReference>
<dbReference type="OrthoDB" id="1939479at2759"/>
<dbReference type="Proteomes" id="UP000076078">
    <property type="component" value="Unassembled WGS sequence"/>
</dbReference>
<dbReference type="GO" id="GO:0006508">
    <property type="term" value="P:proteolysis"/>
    <property type="evidence" value="ECO:0007669"/>
    <property type="project" value="UniProtKB-KW"/>
</dbReference>
<dbReference type="PROSITE" id="PS50600">
    <property type="entry name" value="ULP_PROTEASE"/>
    <property type="match status" value="1"/>
</dbReference>
<feature type="compositionally biased region" description="Low complexity" evidence="4">
    <location>
        <begin position="19"/>
        <end position="33"/>
    </location>
</feature>
<evidence type="ECO:0000256" key="1">
    <source>
        <dbReference type="ARBA" id="ARBA00005234"/>
    </source>
</evidence>
<feature type="region of interest" description="Disordered" evidence="4">
    <location>
        <begin position="1"/>
        <end position="33"/>
    </location>
</feature>
<protein>
    <recommendedName>
        <fullName evidence="5">Ubiquitin-like protease family profile domain-containing protein</fullName>
    </recommendedName>
</protein>
<evidence type="ECO:0000313" key="7">
    <source>
        <dbReference type="Proteomes" id="UP000076078"/>
    </source>
</evidence>
<keyword evidence="2" id="KW-0645">Protease</keyword>
<keyword evidence="3" id="KW-0378">Hydrolase</keyword>
<comment type="similarity">
    <text evidence="1">Belongs to the peptidase C48 family.</text>
</comment>
<dbReference type="InterPro" id="IPR003653">
    <property type="entry name" value="Peptidase_C48_C"/>
</dbReference>
<name>A0A151ZH45_TIELA</name>
<dbReference type="InParanoid" id="A0A151ZH45"/>
<evidence type="ECO:0000256" key="2">
    <source>
        <dbReference type="ARBA" id="ARBA00022670"/>
    </source>
</evidence>
<evidence type="ECO:0000313" key="6">
    <source>
        <dbReference type="EMBL" id="KYQ93301.1"/>
    </source>
</evidence>
<organism evidence="6 7">
    <name type="scientific">Tieghemostelium lacteum</name>
    <name type="common">Slime mold</name>
    <name type="synonym">Dictyostelium lacteum</name>
    <dbReference type="NCBI Taxonomy" id="361077"/>
    <lineage>
        <taxon>Eukaryota</taxon>
        <taxon>Amoebozoa</taxon>
        <taxon>Evosea</taxon>
        <taxon>Eumycetozoa</taxon>
        <taxon>Dictyostelia</taxon>
        <taxon>Dictyosteliales</taxon>
        <taxon>Raperosteliaceae</taxon>
        <taxon>Tieghemostelium</taxon>
    </lineage>
</organism>
<reference evidence="6 7" key="1">
    <citation type="submission" date="2015-12" db="EMBL/GenBank/DDBJ databases">
        <title>Dictyostelia acquired genes for synthesis and detection of signals that induce cell-type specialization by lateral gene transfer from prokaryotes.</title>
        <authorList>
            <person name="Gloeckner G."/>
            <person name="Schaap P."/>
        </authorList>
    </citation>
    <scope>NUCLEOTIDE SEQUENCE [LARGE SCALE GENOMIC DNA]</scope>
    <source>
        <strain evidence="6 7">TK</strain>
    </source>
</reference>
<gene>
    <name evidence="6" type="ORF">DLAC_05966</name>
</gene>
<accession>A0A151ZH45</accession>
<proteinExistence type="inferred from homology"/>
<feature type="domain" description="Ubiquitin-like protease family profile" evidence="5">
    <location>
        <begin position="81"/>
        <end position="262"/>
    </location>
</feature>
<dbReference type="Gene3D" id="3.40.395.10">
    <property type="entry name" value="Adenoviral Proteinase, Chain A"/>
    <property type="match status" value="1"/>
</dbReference>
<dbReference type="SUPFAM" id="SSF54001">
    <property type="entry name" value="Cysteine proteinases"/>
    <property type="match status" value="1"/>
</dbReference>
<dbReference type="Pfam" id="PF02902">
    <property type="entry name" value="Peptidase_C48"/>
    <property type="match status" value="1"/>
</dbReference>
<comment type="caution">
    <text evidence="6">The sequence shown here is derived from an EMBL/GenBank/DDBJ whole genome shotgun (WGS) entry which is preliminary data.</text>
</comment>
<sequence>MKKKSFVEINGADSPRLKNNNNSNNINNLNTQNTIKRGGKLPDQIYFDFNNFKKRITLNQPLPLPTLQKQTIKLNIGVERPISGRSDINSFGSANEDADCQALFLSDECLRDSISILGRRDWCTSQLISQFCWNIGNINGRKNFAYINEEFFLDVKADKPVAQVSQATLNKILANNYCFFAVNDSNVHWLGMLVNRSARHVTVYDPLQKFTYIGLAEKLMVYLQKIGVLSAGKYSLELDVNFLAQEDDYSCGIYLCNFIYCIFNNRMDLVFRMKHHVSNFRSQIKKVFGQILEGKPTDFN</sequence>
<evidence type="ECO:0000256" key="4">
    <source>
        <dbReference type="SAM" id="MobiDB-lite"/>
    </source>
</evidence>
<evidence type="ECO:0000256" key="3">
    <source>
        <dbReference type="ARBA" id="ARBA00022801"/>
    </source>
</evidence>
<dbReference type="EMBL" id="LODT01000028">
    <property type="protein sequence ID" value="KYQ93301.1"/>
    <property type="molecule type" value="Genomic_DNA"/>
</dbReference>